<protein>
    <submittedName>
        <fullName evidence="6">Uncharacterized protein</fullName>
    </submittedName>
</protein>
<keyword evidence="7" id="KW-1185">Reference proteome</keyword>
<evidence type="ECO:0000256" key="4">
    <source>
        <dbReference type="ARBA" id="ARBA00023136"/>
    </source>
</evidence>
<sequence>MLRKLKQASWRKSITKELDETERKDFASFSKMCTCQPQMILPVLVCLLTMGIAILVFVMMESFIRESLIHVIGLLGVGIGMFVVITKIGNAQMLEYRLQFFERRRIVTTKCVKCGYDLQMIERDECPECGRGVVREVDEQIQVKIDANILAEQVWLRRVDQTLVLFFMTSPISGGLIGAAIGFGIPMLREGSFWFAIFFIVCCMVGSLVCGVILYVLMIYYRHEIDGIWDRCKTEETATR</sequence>
<dbReference type="SUPFAM" id="SSF81338">
    <property type="entry name" value="Aquaporin-like"/>
    <property type="match status" value="1"/>
</dbReference>
<feature type="transmembrane region" description="Helical" evidence="5">
    <location>
        <begin position="39"/>
        <end position="61"/>
    </location>
</feature>
<proteinExistence type="predicted"/>
<dbReference type="AlphaFoldDB" id="A0A517YUD1"/>
<dbReference type="InterPro" id="IPR023271">
    <property type="entry name" value="Aquaporin-like"/>
</dbReference>
<name>A0A517YUD1_9BACT</name>
<dbReference type="KEGG" id="pcor:KS4_18870"/>
<evidence type="ECO:0000313" key="7">
    <source>
        <dbReference type="Proteomes" id="UP000317369"/>
    </source>
</evidence>
<feature type="transmembrane region" description="Helical" evidence="5">
    <location>
        <begin position="193"/>
        <end position="221"/>
    </location>
</feature>
<evidence type="ECO:0000256" key="5">
    <source>
        <dbReference type="SAM" id="Phobius"/>
    </source>
</evidence>
<dbReference type="GO" id="GO:0016020">
    <property type="term" value="C:membrane"/>
    <property type="evidence" value="ECO:0007669"/>
    <property type="project" value="UniProtKB-SubCell"/>
</dbReference>
<dbReference type="Proteomes" id="UP000317369">
    <property type="component" value="Chromosome"/>
</dbReference>
<dbReference type="EMBL" id="CP036425">
    <property type="protein sequence ID" value="QDU33829.1"/>
    <property type="molecule type" value="Genomic_DNA"/>
</dbReference>
<evidence type="ECO:0000256" key="2">
    <source>
        <dbReference type="ARBA" id="ARBA00022692"/>
    </source>
</evidence>
<evidence type="ECO:0000256" key="3">
    <source>
        <dbReference type="ARBA" id="ARBA00022989"/>
    </source>
</evidence>
<feature type="transmembrane region" description="Helical" evidence="5">
    <location>
        <begin position="163"/>
        <end position="187"/>
    </location>
</feature>
<keyword evidence="2 5" id="KW-0812">Transmembrane</keyword>
<keyword evidence="4 5" id="KW-0472">Membrane</keyword>
<reference evidence="6 7" key="1">
    <citation type="submission" date="2019-02" db="EMBL/GenBank/DDBJ databases">
        <title>Deep-cultivation of Planctomycetes and their phenomic and genomic characterization uncovers novel biology.</title>
        <authorList>
            <person name="Wiegand S."/>
            <person name="Jogler M."/>
            <person name="Boedeker C."/>
            <person name="Pinto D."/>
            <person name="Vollmers J."/>
            <person name="Rivas-Marin E."/>
            <person name="Kohn T."/>
            <person name="Peeters S.H."/>
            <person name="Heuer A."/>
            <person name="Rast P."/>
            <person name="Oberbeckmann S."/>
            <person name="Bunk B."/>
            <person name="Jeske O."/>
            <person name="Meyerdierks A."/>
            <person name="Storesund J.E."/>
            <person name="Kallscheuer N."/>
            <person name="Luecker S."/>
            <person name="Lage O.M."/>
            <person name="Pohl T."/>
            <person name="Merkel B.J."/>
            <person name="Hornburger P."/>
            <person name="Mueller R.-W."/>
            <person name="Bruemmer F."/>
            <person name="Labrenz M."/>
            <person name="Spormann A.M."/>
            <person name="Op den Camp H."/>
            <person name="Overmann J."/>
            <person name="Amann R."/>
            <person name="Jetten M.S.M."/>
            <person name="Mascher T."/>
            <person name="Medema M.H."/>
            <person name="Devos D.P."/>
            <person name="Kaster A.-K."/>
            <person name="Ovreas L."/>
            <person name="Rohde M."/>
            <person name="Galperin M.Y."/>
            <person name="Jogler C."/>
        </authorList>
    </citation>
    <scope>NUCLEOTIDE SEQUENCE [LARGE SCALE GENOMIC DNA]</scope>
    <source>
        <strain evidence="6 7">KS4</strain>
    </source>
</reference>
<evidence type="ECO:0000256" key="1">
    <source>
        <dbReference type="ARBA" id="ARBA00004141"/>
    </source>
</evidence>
<comment type="subcellular location">
    <subcellularLocation>
        <location evidence="1">Membrane</location>
        <topology evidence="1">Multi-pass membrane protein</topology>
    </subcellularLocation>
</comment>
<gene>
    <name evidence="6" type="ORF">KS4_18870</name>
</gene>
<feature type="transmembrane region" description="Helical" evidence="5">
    <location>
        <begin position="67"/>
        <end position="88"/>
    </location>
</feature>
<dbReference type="RefSeq" id="WP_145077188.1">
    <property type="nucleotide sequence ID" value="NZ_CP036425.1"/>
</dbReference>
<accession>A0A517YUD1</accession>
<organism evidence="6 7">
    <name type="scientific">Poriferisphaera corsica</name>
    <dbReference type="NCBI Taxonomy" id="2528020"/>
    <lineage>
        <taxon>Bacteria</taxon>
        <taxon>Pseudomonadati</taxon>
        <taxon>Planctomycetota</taxon>
        <taxon>Phycisphaerae</taxon>
        <taxon>Phycisphaerales</taxon>
        <taxon>Phycisphaeraceae</taxon>
        <taxon>Poriferisphaera</taxon>
    </lineage>
</organism>
<keyword evidence="3 5" id="KW-1133">Transmembrane helix</keyword>
<evidence type="ECO:0000313" key="6">
    <source>
        <dbReference type="EMBL" id="QDU33829.1"/>
    </source>
</evidence>